<reference evidence="1" key="2">
    <citation type="submission" date="2025-09" db="UniProtKB">
        <authorList>
            <consortium name="EnsemblPlants"/>
        </authorList>
    </citation>
    <scope>IDENTIFICATION</scope>
</reference>
<accession>A0ACD5UBR4</accession>
<dbReference type="EnsemblPlants" id="AVESA.00010b.r2.2AG0222250.1">
    <property type="protein sequence ID" value="AVESA.00010b.r2.2AG0222250.1.CDS"/>
    <property type="gene ID" value="AVESA.00010b.r2.2AG0222250"/>
</dbReference>
<evidence type="ECO:0000313" key="2">
    <source>
        <dbReference type="Proteomes" id="UP001732700"/>
    </source>
</evidence>
<name>A0ACD5UBR4_AVESA</name>
<proteinExistence type="predicted"/>
<keyword evidence="2" id="KW-1185">Reference proteome</keyword>
<organism evidence="1 2">
    <name type="scientific">Avena sativa</name>
    <name type="common">Oat</name>
    <dbReference type="NCBI Taxonomy" id="4498"/>
    <lineage>
        <taxon>Eukaryota</taxon>
        <taxon>Viridiplantae</taxon>
        <taxon>Streptophyta</taxon>
        <taxon>Embryophyta</taxon>
        <taxon>Tracheophyta</taxon>
        <taxon>Spermatophyta</taxon>
        <taxon>Magnoliopsida</taxon>
        <taxon>Liliopsida</taxon>
        <taxon>Poales</taxon>
        <taxon>Poaceae</taxon>
        <taxon>BOP clade</taxon>
        <taxon>Pooideae</taxon>
        <taxon>Poodae</taxon>
        <taxon>Poeae</taxon>
        <taxon>Poeae Chloroplast Group 1 (Aveneae type)</taxon>
        <taxon>Aveninae</taxon>
        <taxon>Avena</taxon>
    </lineage>
</organism>
<evidence type="ECO:0000313" key="1">
    <source>
        <dbReference type="EnsemblPlants" id="AVESA.00010b.r2.2AG0222250.1.CDS"/>
    </source>
</evidence>
<reference evidence="1" key="1">
    <citation type="submission" date="2021-05" db="EMBL/GenBank/DDBJ databases">
        <authorList>
            <person name="Scholz U."/>
            <person name="Mascher M."/>
            <person name="Fiebig A."/>
        </authorList>
    </citation>
    <scope>NUCLEOTIDE SEQUENCE [LARGE SCALE GENOMIC DNA]</scope>
</reference>
<protein>
    <submittedName>
        <fullName evidence="1">Uncharacterized protein</fullName>
    </submittedName>
</protein>
<sequence>MVERERDEGEAMAVYGPWHEGGAPAAGGGGGDGAVEVEVVVVTAAGENGEGERDSVERDGQEERKENDDEEEAEKKDDEDEEGLEEWSEIRLATAELSPISHGKLSSSSSPPTLPFLSISLLLLQVLDKIGPTMAVLRLDVQRNIERLQELYLLDPSKYSTLTAMVEKEADEGTARKADSCARAIVWLTRSMDFTIALLQRLEEEEGSDQQSLAQLVEAAYKVSLKPWHGWIASAASKIAMKLIPERKIFVGWLVGKDPSRSVLKDEIERLVPLLQPFLVDIHDMLAKFRLDRLKST</sequence>
<dbReference type="Proteomes" id="UP001732700">
    <property type="component" value="Chromosome 2A"/>
</dbReference>